<accession>A0A1I7ZNH5</accession>
<reference evidence="4" key="1">
    <citation type="submission" date="2016-11" db="UniProtKB">
        <authorList>
            <consortium name="WormBaseParasite"/>
        </authorList>
    </citation>
    <scope>IDENTIFICATION</scope>
</reference>
<sequence length="318" mass="37504">MLILLRPSTLLTNQCAIRSITALTYSVWIVPYINHRNSLFQSKASTAQWLSVSEIARNSKWDRVRKPSIRKKSLVDRRRVGTLVHSHSKNLVDAIMDKKLIPDQSFLQKIADDNDHRDPLLLEHLLGHMTGVWKFFRENVKWDPMMRTEQFVRHSELRFRGRFDVLLNIRGHRLVLIDIKTVGGGAEVDNKFFVQLAAYLEAFRVDPRFSVYPKIDKMGVLRTFPDGRAAELRMLTETEMQINMRQEKRKRLERRKAKREQKRTEREEREAMGLKPGPDQAEGTREERRQQHNEAKRLRDKARNHGGLDKYEANHCWM</sequence>
<proteinExistence type="predicted"/>
<dbReference type="InterPro" id="IPR038726">
    <property type="entry name" value="PDDEXK_AddAB-type"/>
</dbReference>
<name>A0A1I7ZNH5_9BILA</name>
<feature type="region of interest" description="Disordered" evidence="1">
    <location>
        <begin position="242"/>
        <end position="307"/>
    </location>
</feature>
<dbReference type="Proteomes" id="UP000095287">
    <property type="component" value="Unplaced"/>
</dbReference>
<feature type="compositionally biased region" description="Basic and acidic residues" evidence="1">
    <location>
        <begin position="262"/>
        <end position="272"/>
    </location>
</feature>
<dbReference type="InterPro" id="IPR011604">
    <property type="entry name" value="PDDEXK-like_dom_sf"/>
</dbReference>
<evidence type="ECO:0000313" key="3">
    <source>
        <dbReference type="Proteomes" id="UP000095287"/>
    </source>
</evidence>
<dbReference type="WBParaSite" id="L893_g28232.t1">
    <property type="protein sequence ID" value="L893_g28232.t1"/>
    <property type="gene ID" value="L893_g28232"/>
</dbReference>
<feature type="domain" description="PD-(D/E)XK endonuclease-like" evidence="2">
    <location>
        <begin position="70"/>
        <end position="255"/>
    </location>
</feature>
<dbReference type="AlphaFoldDB" id="A0A1I7ZNH5"/>
<feature type="compositionally biased region" description="Basic residues" evidence="1">
    <location>
        <begin position="247"/>
        <end position="261"/>
    </location>
</feature>
<dbReference type="GO" id="GO:0005739">
    <property type="term" value="C:mitochondrion"/>
    <property type="evidence" value="ECO:0007669"/>
    <property type="project" value="TreeGrafter"/>
</dbReference>
<dbReference type="GO" id="GO:0008297">
    <property type="term" value="F:single-stranded DNA exodeoxyribonuclease activity"/>
    <property type="evidence" value="ECO:0007669"/>
    <property type="project" value="TreeGrafter"/>
</dbReference>
<dbReference type="PANTHER" id="PTHR31340:SF3">
    <property type="entry name" value="MITOCHONDRIAL GENOME MAINTENANCE EXONUCLEASE 1"/>
    <property type="match status" value="1"/>
</dbReference>
<dbReference type="Gene3D" id="3.90.320.10">
    <property type="match status" value="1"/>
</dbReference>
<feature type="compositionally biased region" description="Basic and acidic residues" evidence="1">
    <location>
        <begin position="282"/>
        <end position="307"/>
    </location>
</feature>
<dbReference type="Pfam" id="PF12705">
    <property type="entry name" value="PDDEXK_1"/>
    <property type="match status" value="1"/>
</dbReference>
<evidence type="ECO:0000313" key="4">
    <source>
        <dbReference type="WBParaSite" id="L893_g28232.t1"/>
    </source>
</evidence>
<organism evidence="3 4">
    <name type="scientific">Steinernema glaseri</name>
    <dbReference type="NCBI Taxonomy" id="37863"/>
    <lineage>
        <taxon>Eukaryota</taxon>
        <taxon>Metazoa</taxon>
        <taxon>Ecdysozoa</taxon>
        <taxon>Nematoda</taxon>
        <taxon>Chromadorea</taxon>
        <taxon>Rhabditida</taxon>
        <taxon>Tylenchina</taxon>
        <taxon>Panagrolaimomorpha</taxon>
        <taxon>Strongyloidoidea</taxon>
        <taxon>Steinernematidae</taxon>
        <taxon>Steinernema</taxon>
    </lineage>
</organism>
<dbReference type="GO" id="GO:0006264">
    <property type="term" value="P:mitochondrial DNA replication"/>
    <property type="evidence" value="ECO:0007669"/>
    <property type="project" value="TreeGrafter"/>
</dbReference>
<keyword evidence="3" id="KW-1185">Reference proteome</keyword>
<evidence type="ECO:0000256" key="1">
    <source>
        <dbReference type="SAM" id="MobiDB-lite"/>
    </source>
</evidence>
<protein>
    <submittedName>
        <fullName evidence="4">PDDEXK_1 domain-containing protein</fullName>
    </submittedName>
</protein>
<dbReference type="PANTHER" id="PTHR31340">
    <property type="entry name" value="MITOCHONDRIAL GENOME MAINTENANCE EXONUCLEASE 1"/>
    <property type="match status" value="1"/>
</dbReference>
<evidence type="ECO:0000259" key="2">
    <source>
        <dbReference type="Pfam" id="PF12705"/>
    </source>
</evidence>